<dbReference type="EnsemblPlants" id="Kaladp0037s0214.3.v1.1">
    <property type="protein sequence ID" value="Kaladp0037s0214.3.v1.1"/>
    <property type="gene ID" value="Kaladp0037s0214.v1.1"/>
</dbReference>
<name>A0A7N0TI15_KALFE</name>
<proteinExistence type="predicted"/>
<feature type="compositionally biased region" description="Polar residues" evidence="1">
    <location>
        <begin position="438"/>
        <end position="450"/>
    </location>
</feature>
<dbReference type="AlphaFoldDB" id="A0A7N0TI15"/>
<dbReference type="Gramene" id="Kaladp0037s0214.3.v1.1">
    <property type="protein sequence ID" value="Kaladp0037s0214.3.v1.1"/>
    <property type="gene ID" value="Kaladp0037s0214.v1.1"/>
</dbReference>
<evidence type="ECO:0000313" key="5">
    <source>
        <dbReference type="Proteomes" id="UP000594263"/>
    </source>
</evidence>
<feature type="compositionally biased region" description="Polar residues" evidence="1">
    <location>
        <begin position="291"/>
        <end position="310"/>
    </location>
</feature>
<feature type="region of interest" description="Disordered" evidence="1">
    <location>
        <begin position="290"/>
        <end position="344"/>
    </location>
</feature>
<feature type="compositionally biased region" description="Basic and acidic residues" evidence="1">
    <location>
        <begin position="311"/>
        <end position="338"/>
    </location>
</feature>
<dbReference type="Gramene" id="Kaladp0037s0214.1.v1.1">
    <property type="protein sequence ID" value="Kaladp0037s0214.1.v1.1"/>
    <property type="gene ID" value="Kaladp0037s0214.v1.1"/>
</dbReference>
<evidence type="ECO:0008006" key="6">
    <source>
        <dbReference type="Google" id="ProtNLM"/>
    </source>
</evidence>
<dbReference type="Pfam" id="PF22910">
    <property type="entry name" value="EDR4-like_1st"/>
    <property type="match status" value="1"/>
</dbReference>
<feature type="region of interest" description="Disordered" evidence="1">
    <location>
        <begin position="46"/>
        <end position="142"/>
    </location>
</feature>
<feature type="compositionally biased region" description="Basic and acidic residues" evidence="1">
    <location>
        <begin position="883"/>
        <end position="892"/>
    </location>
</feature>
<feature type="region of interest" description="Disordered" evidence="1">
    <location>
        <begin position="536"/>
        <end position="556"/>
    </location>
</feature>
<evidence type="ECO:0000256" key="1">
    <source>
        <dbReference type="SAM" id="MobiDB-lite"/>
    </source>
</evidence>
<dbReference type="Proteomes" id="UP000594263">
    <property type="component" value="Unplaced"/>
</dbReference>
<feature type="domain" description="Probable zinc-ribbon" evidence="2">
    <location>
        <begin position="732"/>
        <end position="775"/>
    </location>
</feature>
<dbReference type="Gramene" id="Kaladp0037s0214.2.v1.1">
    <property type="protein sequence ID" value="Kaladp0037s0214.2.v1.1"/>
    <property type="gene ID" value="Kaladp0037s0214.v1.1"/>
</dbReference>
<dbReference type="PANTHER" id="PTHR31105">
    <property type="entry name" value="EXTRA-LARGE G-PROTEIN-LIKE"/>
    <property type="match status" value="1"/>
</dbReference>
<feature type="compositionally biased region" description="Polar residues" evidence="1">
    <location>
        <begin position="900"/>
        <end position="919"/>
    </location>
</feature>
<dbReference type="Pfam" id="PF11331">
    <property type="entry name" value="Zn_ribbon_12"/>
    <property type="match status" value="1"/>
</dbReference>
<accession>A0A7N0TI15</accession>
<dbReference type="EnsemblPlants" id="Kaladp0037s0214.2.v1.1">
    <property type="protein sequence ID" value="Kaladp0037s0214.2.v1.1"/>
    <property type="gene ID" value="Kaladp0037s0214.v1.1"/>
</dbReference>
<feature type="region of interest" description="Disordered" evidence="1">
    <location>
        <begin position="851"/>
        <end position="952"/>
    </location>
</feature>
<feature type="compositionally biased region" description="Polar residues" evidence="1">
    <location>
        <begin position="122"/>
        <end position="134"/>
    </location>
</feature>
<dbReference type="PANTHER" id="PTHR31105:SF38">
    <property type="entry name" value="PROTEIN ENHANCED DISEASE RESISTANCE 4"/>
    <property type="match status" value="1"/>
</dbReference>
<dbReference type="GO" id="GO:1900150">
    <property type="term" value="P:regulation of defense response to fungus"/>
    <property type="evidence" value="ECO:0007669"/>
    <property type="project" value="InterPro"/>
</dbReference>
<feature type="domain" description="Enhanced disease resistance 4-like N-terminal" evidence="3">
    <location>
        <begin position="8"/>
        <end position="41"/>
    </location>
</feature>
<feature type="compositionally biased region" description="Polar residues" evidence="1">
    <location>
        <begin position="88"/>
        <end position="97"/>
    </location>
</feature>
<evidence type="ECO:0000259" key="3">
    <source>
        <dbReference type="Pfam" id="PF22910"/>
    </source>
</evidence>
<feature type="compositionally biased region" description="Polar residues" evidence="1">
    <location>
        <begin position="168"/>
        <end position="181"/>
    </location>
</feature>
<reference evidence="4" key="1">
    <citation type="submission" date="2021-01" db="UniProtKB">
        <authorList>
            <consortium name="EnsemblPlants"/>
        </authorList>
    </citation>
    <scope>IDENTIFICATION</scope>
</reference>
<protein>
    <recommendedName>
        <fullName evidence="6">Zinc-ribbon domain-containing protein</fullName>
    </recommendedName>
</protein>
<dbReference type="InterPro" id="IPR040244">
    <property type="entry name" value="EDR4-like"/>
</dbReference>
<dbReference type="OMA" id="YPVRCSH"/>
<evidence type="ECO:0000259" key="2">
    <source>
        <dbReference type="Pfam" id="PF11331"/>
    </source>
</evidence>
<sequence length="952" mass="105716">MNGGLITNVRLVKCPKCSRVLPELADVPVYRCGGCRAILQAKNRKTKIEDTKSVSSGSALAPTTDLGHTSDDIESSSPGQIGSHIPATGNSGDQSNYYPEKSPVTEIDGGNISNEHSVDNELLSNDEGNSGQNELQERGCDFKKGSKDEMEIARARARARRLYLSTNLPNELSSSGNQTPNGLDHTLDSPSSFNGSGSEKIYFNKRNSSTVDVDAIGTYAVQSKEAVQGSQENITHENATNNGSSGVDADELLINRKGRPIVATGGTHHRNASIPETGVYSGLDSVDERASSFSSPVSEELQSIGAQGSSPKEDASADEISYRDVIKSQTSEKAERSLKCSPNGYDTVNHAHELEVTAETDPSSELSYAVGQVFKSATTKSGHFYDGSISSYEDQDDQIYMQTLRDVNYVENVGRRSFHKNEVSGVTAMQQQAREFFSSETNNKTTQESLRSPVESGEPMRHQIRNQIGLGSGIYPAGAPFNTRGYENGGPSSAWLDGVRSNSSVYSADKLPYTEKERIELLKMVYELHDELSRAPTNTGNVDRRNLEQSRNGRQMAAPYPRREFMDEADLQSKYLRYPFTRSEQGTNWPRQQHPSWMHFSGEVTNHRHYDEYSCQHRQPTDHRFSAQIAPSACSVCSINAGPQRVHLHSGEQFYNPYSSSTSSPQRYLESEYPLRVRDVTYDDPRLMERYVEASLANSRISTDHVRQDEMKKLHVREKQLRIGRHIRPITGGAPFVTCYQCWSLLQLPADSFLFKRRFHELKCGSCSKILKFSLENRTHVVPYVNEYRAPSPSEIRGRSPVRNGTSHLNRGPHFHAIQTSCSDHEYGNSYCRSCSTTEGEQVFLAAPAHAGQAGNAGGKKTSPRGSSDILEGRKKRFSKQLFSKEKQRPMETPEIAANRTFNIENYSSESRQSKSRNGSPLHRLMGYSSISQVFRGPSKGASESFRNKSAR</sequence>
<feature type="region of interest" description="Disordered" evidence="1">
    <location>
        <begin position="168"/>
        <end position="192"/>
    </location>
</feature>
<keyword evidence="5" id="KW-1185">Reference proteome</keyword>
<feature type="region of interest" description="Disordered" evidence="1">
    <location>
        <begin position="438"/>
        <end position="458"/>
    </location>
</feature>
<dbReference type="EnsemblPlants" id="Kaladp0037s0214.1.v1.1">
    <property type="protein sequence ID" value="Kaladp0037s0214.1.v1.1"/>
    <property type="gene ID" value="Kaladp0037s0214.v1.1"/>
</dbReference>
<dbReference type="InterPro" id="IPR055126">
    <property type="entry name" value="EDR4-like_N"/>
</dbReference>
<evidence type="ECO:0000313" key="4">
    <source>
        <dbReference type="EnsemblPlants" id="Kaladp0037s0214.1.v1.1"/>
    </source>
</evidence>
<organism evidence="4 5">
    <name type="scientific">Kalanchoe fedtschenkoi</name>
    <name type="common">Lavender scallops</name>
    <name type="synonym">South American air plant</name>
    <dbReference type="NCBI Taxonomy" id="63787"/>
    <lineage>
        <taxon>Eukaryota</taxon>
        <taxon>Viridiplantae</taxon>
        <taxon>Streptophyta</taxon>
        <taxon>Embryophyta</taxon>
        <taxon>Tracheophyta</taxon>
        <taxon>Spermatophyta</taxon>
        <taxon>Magnoliopsida</taxon>
        <taxon>eudicotyledons</taxon>
        <taxon>Gunneridae</taxon>
        <taxon>Pentapetalae</taxon>
        <taxon>Saxifragales</taxon>
        <taxon>Crassulaceae</taxon>
        <taxon>Kalanchoe</taxon>
    </lineage>
</organism>
<dbReference type="InterPro" id="IPR021480">
    <property type="entry name" value="Zinc_ribbon_12"/>
</dbReference>